<organism evidence="1 2">
    <name type="scientific">Aspergillus melleus</name>
    <dbReference type="NCBI Taxonomy" id="138277"/>
    <lineage>
        <taxon>Eukaryota</taxon>
        <taxon>Fungi</taxon>
        <taxon>Dikarya</taxon>
        <taxon>Ascomycota</taxon>
        <taxon>Pezizomycotina</taxon>
        <taxon>Eurotiomycetes</taxon>
        <taxon>Eurotiomycetidae</taxon>
        <taxon>Eurotiales</taxon>
        <taxon>Aspergillaceae</taxon>
        <taxon>Aspergillus</taxon>
        <taxon>Aspergillus subgen. Circumdati</taxon>
    </lineage>
</organism>
<dbReference type="EMBL" id="JAOPJF010000019">
    <property type="protein sequence ID" value="KAK1146185.1"/>
    <property type="molecule type" value="Genomic_DNA"/>
</dbReference>
<dbReference type="Proteomes" id="UP001177260">
    <property type="component" value="Unassembled WGS sequence"/>
</dbReference>
<evidence type="ECO:0000313" key="1">
    <source>
        <dbReference type="EMBL" id="KAK1146185.1"/>
    </source>
</evidence>
<evidence type="ECO:0000313" key="2">
    <source>
        <dbReference type="Proteomes" id="UP001177260"/>
    </source>
</evidence>
<keyword evidence="2" id="KW-1185">Reference proteome</keyword>
<protein>
    <submittedName>
        <fullName evidence="1">Uncharacterized protein</fullName>
    </submittedName>
</protein>
<accession>A0ACC3B6U6</accession>
<comment type="caution">
    <text evidence="1">The sequence shown here is derived from an EMBL/GenBank/DDBJ whole genome shotgun (WGS) entry which is preliminary data.</text>
</comment>
<name>A0ACC3B6U6_9EURO</name>
<proteinExistence type="predicted"/>
<reference evidence="1 2" key="1">
    <citation type="journal article" date="2023" name="ACS Omega">
        <title>Identification of the Neoaspergillic Acid Biosynthesis Gene Cluster by Establishing an In Vitro CRISPR-Ribonucleoprotein Genetic System in Aspergillus melleus.</title>
        <authorList>
            <person name="Yuan B."/>
            <person name="Grau M.F."/>
            <person name="Murata R.M."/>
            <person name="Torok T."/>
            <person name="Venkateswaran K."/>
            <person name="Stajich J.E."/>
            <person name="Wang C.C.C."/>
        </authorList>
    </citation>
    <scope>NUCLEOTIDE SEQUENCE [LARGE SCALE GENOMIC DNA]</scope>
    <source>
        <strain evidence="1 2">IMV 1140</strain>
    </source>
</reference>
<sequence length="612" mass="67591">MFHKRSAHKPSDAFVRDFRRKFSGVAATPYTTGAGIVPDQLMGVGDLPGLVSNPTLLPSPQYSSSPPGRHNCSCGAFNDQMCMVLPDQPVDASFPQALPCNVGAQPLLLAPAHSLPQDPCGLQGAALQYQDHLSDFSDLPAQELREISPPDSQVEHSGTMDETQSVYDGHHPLRFQVTLHAPTATYNPTRQTPVTYLNRRQGYKISIIDTAPPVTLPHPVRYRTHFRIGFDNNNQRADPVAAWKLWRDNRGLNEARQSDGQLRAVEFVDVMSNVIRGRPAGSQVALEHLSVDGFSIVWLANPQSGHAGCEAHILFNFLSTDFTLSKGVQGAPLRLYAKTELIAPEASPQPLLSTAEICYCRVKLFRDHGSERKLSNDAVQLNKAIDKVRQRLGDLESSTAQDRLNPRKRKRGKPLAAARQQLEPFLAMTHKFSARDELQTVVSDLEAVLSSSRPRSMLSLRGDAQDDPDRFPIVLSNSLEGSAGVDEQLVKRGVREATGSSSPMSNGTQDHNHAVACFYILRRIDGQVEDYYHALYLNERTLSDLLRHLSQTYQIEPSNISHAIRVNAGGLRIVIDDDVVREIPQGQDMIAECSQDDGTAGSSPRFRVTLFF</sequence>
<gene>
    <name evidence="1" type="ORF">N8T08_003275</name>
</gene>